<comment type="caution">
    <text evidence="1">The sequence shown here is derived from an EMBL/GenBank/DDBJ whole genome shotgun (WGS) entry which is preliminary data.</text>
</comment>
<proteinExistence type="predicted"/>
<dbReference type="Proteomes" id="UP000789396">
    <property type="component" value="Unassembled WGS sequence"/>
</dbReference>
<organism evidence="1 2">
    <name type="scientific">Racocetra fulgida</name>
    <dbReference type="NCBI Taxonomy" id="60492"/>
    <lineage>
        <taxon>Eukaryota</taxon>
        <taxon>Fungi</taxon>
        <taxon>Fungi incertae sedis</taxon>
        <taxon>Mucoromycota</taxon>
        <taxon>Glomeromycotina</taxon>
        <taxon>Glomeromycetes</taxon>
        <taxon>Diversisporales</taxon>
        <taxon>Gigasporaceae</taxon>
        <taxon>Racocetra</taxon>
    </lineage>
</organism>
<gene>
    <name evidence="1" type="ORF">RFULGI_LOCUS7793</name>
</gene>
<accession>A0A9N9DE93</accession>
<reference evidence="1" key="1">
    <citation type="submission" date="2021-06" db="EMBL/GenBank/DDBJ databases">
        <authorList>
            <person name="Kallberg Y."/>
            <person name="Tangrot J."/>
            <person name="Rosling A."/>
        </authorList>
    </citation>
    <scope>NUCLEOTIDE SEQUENCE</scope>
    <source>
        <strain evidence="1">IN212</strain>
    </source>
</reference>
<name>A0A9N9DE93_9GLOM</name>
<dbReference type="AlphaFoldDB" id="A0A9N9DE93"/>
<evidence type="ECO:0000313" key="1">
    <source>
        <dbReference type="EMBL" id="CAG8633097.1"/>
    </source>
</evidence>
<dbReference type="OrthoDB" id="2358876at2759"/>
<keyword evidence="2" id="KW-1185">Reference proteome</keyword>
<feature type="non-terminal residue" evidence="1">
    <location>
        <position position="1"/>
    </location>
</feature>
<sequence>RPNNDTKAKVEEFWANKRKPQDQEFANLLEDIDVSSLKLREKHLDVLINNQDDLKTVLDLAPKVGNGVKKLELILETSSEDVEQYETEINLATLLNRTGSIDECNETERCQFISAILYGALDTLSERDVKMRRELFLSRISGRGRPDYTIKKGDDILCTVEAKMTNIEHGFCQNLVQLQCAVEQYKKRKHDCLEYVYGVVTTGDKWYFTLVNSNNEVGAISEPLMVSLNNSNVTEEVLKSDIGNLFSVIRTILLDKLKSFEEPKKRSQKIVQLIGPSSSSEA</sequence>
<protein>
    <submittedName>
        <fullName evidence="1">17409_t:CDS:1</fullName>
    </submittedName>
</protein>
<evidence type="ECO:0000313" key="2">
    <source>
        <dbReference type="Proteomes" id="UP000789396"/>
    </source>
</evidence>
<dbReference type="EMBL" id="CAJVPZ010011733">
    <property type="protein sequence ID" value="CAG8633097.1"/>
    <property type="molecule type" value="Genomic_DNA"/>
</dbReference>